<gene>
    <name evidence="3" type="ORF">DD235_14860</name>
</gene>
<evidence type="ECO:0000313" key="3">
    <source>
        <dbReference type="EMBL" id="PWF21615.1"/>
    </source>
</evidence>
<name>A0A2V1JWI6_9BURK</name>
<dbReference type="Gene3D" id="2.30.30.140">
    <property type="match status" value="2"/>
</dbReference>
<evidence type="ECO:0000259" key="2">
    <source>
        <dbReference type="Pfam" id="PF05641"/>
    </source>
</evidence>
<dbReference type="CDD" id="cd04508">
    <property type="entry name" value="Tudor_SF"/>
    <property type="match status" value="2"/>
</dbReference>
<dbReference type="AlphaFoldDB" id="A0A2V1JWI6"/>
<feature type="chain" id="PRO_5016162791" description="Agenet-like domain-containing protein" evidence="1">
    <location>
        <begin position="24"/>
        <end position="124"/>
    </location>
</feature>
<protein>
    <recommendedName>
        <fullName evidence="2">Agenet-like domain-containing protein</fullName>
    </recommendedName>
</protein>
<keyword evidence="4" id="KW-1185">Reference proteome</keyword>
<comment type="caution">
    <text evidence="3">The sequence shown here is derived from an EMBL/GenBank/DDBJ whole genome shotgun (WGS) entry which is preliminary data.</text>
</comment>
<dbReference type="Proteomes" id="UP000245212">
    <property type="component" value="Unassembled WGS sequence"/>
</dbReference>
<evidence type="ECO:0000256" key="1">
    <source>
        <dbReference type="SAM" id="SignalP"/>
    </source>
</evidence>
<dbReference type="Pfam" id="PF05641">
    <property type="entry name" value="Agenet"/>
    <property type="match status" value="1"/>
</dbReference>
<dbReference type="InterPro" id="IPR008395">
    <property type="entry name" value="Agenet-like_dom"/>
</dbReference>
<dbReference type="EMBL" id="QETA01000007">
    <property type="protein sequence ID" value="PWF21615.1"/>
    <property type="molecule type" value="Genomic_DNA"/>
</dbReference>
<sequence length="124" mass="13540">MRNPIFIFLVAFAAVFGSGAAGAQTAGDWVLGNFQGAGRWYPGIVQSTSGGQVIVLYDDGDTEILPASRVRHYNWMVGTRVECNYQNQGTWYPGKIASLSGERVGINYDDGDKEITRTGLCRSR</sequence>
<reference evidence="4" key="1">
    <citation type="submission" date="2018-05" db="EMBL/GenBank/DDBJ databases">
        <authorList>
            <person name="Li Y."/>
        </authorList>
    </citation>
    <scope>NUCLEOTIDE SEQUENCE [LARGE SCALE GENOMIC DNA]</scope>
    <source>
        <strain evidence="4">3d-2-2</strain>
    </source>
</reference>
<feature type="signal peptide" evidence="1">
    <location>
        <begin position="1"/>
        <end position="23"/>
    </location>
</feature>
<keyword evidence="1" id="KW-0732">Signal</keyword>
<dbReference type="SUPFAM" id="SSF63748">
    <property type="entry name" value="Tudor/PWWP/MBT"/>
    <property type="match status" value="1"/>
</dbReference>
<feature type="domain" description="Agenet-like" evidence="2">
    <location>
        <begin position="78"/>
        <end position="114"/>
    </location>
</feature>
<evidence type="ECO:0000313" key="4">
    <source>
        <dbReference type="Proteomes" id="UP000245212"/>
    </source>
</evidence>
<organism evidence="3 4">
    <name type="scientific">Corticimicrobacter populi</name>
    <dbReference type="NCBI Taxonomy" id="2175229"/>
    <lineage>
        <taxon>Bacteria</taxon>
        <taxon>Pseudomonadati</taxon>
        <taxon>Pseudomonadota</taxon>
        <taxon>Betaproteobacteria</taxon>
        <taxon>Burkholderiales</taxon>
        <taxon>Alcaligenaceae</taxon>
        <taxon>Corticimicrobacter</taxon>
    </lineage>
</organism>
<proteinExistence type="predicted"/>
<accession>A0A2V1JWI6</accession>